<gene>
    <name evidence="3" type="ORF">ON753_01440</name>
</gene>
<evidence type="ECO:0000256" key="1">
    <source>
        <dbReference type="SAM" id="MobiDB-lite"/>
    </source>
</evidence>
<dbReference type="Proteomes" id="UP001300261">
    <property type="component" value="Unassembled WGS sequence"/>
</dbReference>
<evidence type="ECO:0000313" key="3">
    <source>
        <dbReference type="EMBL" id="MCX2721076.1"/>
    </source>
</evidence>
<dbReference type="RefSeq" id="WP_265960772.1">
    <property type="nucleotide sequence ID" value="NZ_JAPEVI010000001.1"/>
</dbReference>
<sequence length="55" mass="6363">MESDRDNLTHQDEALPASEFEQEEERDRHHFGNWPEAAGLAFTILVTWLVFAFTG</sequence>
<keyword evidence="2" id="KW-0812">Transmembrane</keyword>
<comment type="caution">
    <text evidence="3">The sequence shown here is derived from an EMBL/GenBank/DDBJ whole genome shotgun (WGS) entry which is preliminary data.</text>
</comment>
<feature type="compositionally biased region" description="Basic and acidic residues" evidence="1">
    <location>
        <begin position="1"/>
        <end position="13"/>
    </location>
</feature>
<feature type="region of interest" description="Disordered" evidence="1">
    <location>
        <begin position="1"/>
        <end position="31"/>
    </location>
</feature>
<protein>
    <recommendedName>
        <fullName evidence="5">Aa3 type cytochrome c oxidase subunit IV</fullName>
    </recommendedName>
</protein>
<keyword evidence="2" id="KW-0472">Membrane</keyword>
<evidence type="ECO:0008006" key="5">
    <source>
        <dbReference type="Google" id="ProtNLM"/>
    </source>
</evidence>
<proteinExistence type="predicted"/>
<dbReference type="EMBL" id="JAPEVI010000001">
    <property type="protein sequence ID" value="MCX2721076.1"/>
    <property type="molecule type" value="Genomic_DNA"/>
</dbReference>
<keyword evidence="2" id="KW-1133">Transmembrane helix</keyword>
<keyword evidence="4" id="KW-1185">Reference proteome</keyword>
<organism evidence="3 4">
    <name type="scientific">Roseibium salinum</name>
    <dbReference type="NCBI Taxonomy" id="1604349"/>
    <lineage>
        <taxon>Bacteria</taxon>
        <taxon>Pseudomonadati</taxon>
        <taxon>Pseudomonadota</taxon>
        <taxon>Alphaproteobacteria</taxon>
        <taxon>Hyphomicrobiales</taxon>
        <taxon>Stappiaceae</taxon>
        <taxon>Roseibium</taxon>
    </lineage>
</organism>
<feature type="transmembrane region" description="Helical" evidence="2">
    <location>
        <begin position="37"/>
        <end position="54"/>
    </location>
</feature>
<evidence type="ECO:0000256" key="2">
    <source>
        <dbReference type="SAM" id="Phobius"/>
    </source>
</evidence>
<evidence type="ECO:0000313" key="4">
    <source>
        <dbReference type="Proteomes" id="UP001300261"/>
    </source>
</evidence>
<accession>A0ABT3QW42</accession>
<name>A0ABT3QW42_9HYPH</name>
<reference evidence="3 4" key="1">
    <citation type="journal article" date="2016" name="Int. J. Syst. Evol. Microbiol.">
        <title>Labrenzia salina sp. nov., isolated from the rhizosphere of the halophyte Arthrocnemum macrostachyum.</title>
        <authorList>
            <person name="Camacho M."/>
            <person name="Redondo-Gomez S."/>
            <person name="Rodriguez-Llorente I."/>
            <person name="Rohde M."/>
            <person name="Sproer C."/>
            <person name="Schumann P."/>
            <person name="Klenk H.P."/>
            <person name="Montero-Calasanz M.D.C."/>
        </authorList>
    </citation>
    <scope>NUCLEOTIDE SEQUENCE [LARGE SCALE GENOMIC DNA]</scope>
    <source>
        <strain evidence="3 4">DSM 29163</strain>
    </source>
</reference>